<comment type="subcellular location">
    <subcellularLocation>
        <location evidence="1">Cytoplasm</location>
    </subcellularLocation>
</comment>
<keyword evidence="6" id="KW-0804">Transcription</keyword>
<feature type="modified residue" description="4-aspartylphosphate" evidence="7">
    <location>
        <position position="54"/>
    </location>
</feature>
<dbReference type="Gene3D" id="1.10.10.10">
    <property type="entry name" value="Winged helix-like DNA-binding domain superfamily/Winged helix DNA-binding domain"/>
    <property type="match status" value="1"/>
</dbReference>
<keyword evidence="2 7" id="KW-0597">Phosphoprotein</keyword>
<dbReference type="Pfam" id="PF00072">
    <property type="entry name" value="Response_reg"/>
    <property type="match status" value="1"/>
</dbReference>
<dbReference type="CDD" id="cd00383">
    <property type="entry name" value="trans_reg_C"/>
    <property type="match status" value="1"/>
</dbReference>
<dbReference type="InterPro" id="IPR039420">
    <property type="entry name" value="WalR-like"/>
</dbReference>
<evidence type="ECO:0000259" key="10">
    <source>
        <dbReference type="PROSITE" id="PS51755"/>
    </source>
</evidence>
<proteinExistence type="predicted"/>
<keyword evidence="12" id="KW-1185">Reference proteome</keyword>
<dbReference type="AlphaFoldDB" id="W4QAN5"/>
<keyword evidence="4" id="KW-0805">Transcription regulation</keyword>
<sequence>MGAINILLIEDDTDIAELVTIYLKHAGFQPSVASNGEIALQMLAQYDYQLIICDIILPDREGTEIIRSFREYSTTPVIFLSSKKESEDILNGFQLGGDDYITKPFDPDILVARVNAQLRRSTPTPHSNMWTDGQLELHFRSLEVKLNGHEVPLSTKERQLLFHLAQYPNQVFTTDQLYDRIWGLEGMSDTRTVMVHIHHLRKKLERGQSRYIVTVRGIGYKFNSSTDELNF</sequence>
<dbReference type="GO" id="GO:0006355">
    <property type="term" value="P:regulation of DNA-templated transcription"/>
    <property type="evidence" value="ECO:0007669"/>
    <property type="project" value="InterPro"/>
</dbReference>
<protein>
    <submittedName>
        <fullName evidence="11">Two component transcriptional regulator</fullName>
    </submittedName>
</protein>
<evidence type="ECO:0000259" key="9">
    <source>
        <dbReference type="PROSITE" id="PS50110"/>
    </source>
</evidence>
<evidence type="ECO:0000256" key="6">
    <source>
        <dbReference type="ARBA" id="ARBA00023163"/>
    </source>
</evidence>
<dbReference type="FunFam" id="1.10.10.10:FF:000018">
    <property type="entry name" value="DNA-binding response regulator ResD"/>
    <property type="match status" value="1"/>
</dbReference>
<comment type="caution">
    <text evidence="11">The sequence shown here is derived from an EMBL/GenBank/DDBJ whole genome shotgun (WGS) entry which is preliminary data.</text>
</comment>
<dbReference type="GO" id="GO:0005829">
    <property type="term" value="C:cytosol"/>
    <property type="evidence" value="ECO:0007669"/>
    <property type="project" value="TreeGrafter"/>
</dbReference>
<name>W4QAN5_9BACI</name>
<keyword evidence="5 8" id="KW-0238">DNA-binding</keyword>
<dbReference type="InterPro" id="IPR001867">
    <property type="entry name" value="OmpR/PhoB-type_DNA-bd"/>
</dbReference>
<evidence type="ECO:0000313" key="11">
    <source>
        <dbReference type="EMBL" id="GAE28748.1"/>
    </source>
</evidence>
<dbReference type="GO" id="GO:0000976">
    <property type="term" value="F:transcription cis-regulatory region binding"/>
    <property type="evidence" value="ECO:0007669"/>
    <property type="project" value="TreeGrafter"/>
</dbReference>
<gene>
    <name evidence="11" type="ORF">JCM9152_77</name>
</gene>
<dbReference type="GO" id="GO:0000156">
    <property type="term" value="F:phosphorelay response regulator activity"/>
    <property type="evidence" value="ECO:0007669"/>
    <property type="project" value="TreeGrafter"/>
</dbReference>
<dbReference type="Gene3D" id="3.40.50.2300">
    <property type="match status" value="1"/>
</dbReference>
<evidence type="ECO:0000256" key="1">
    <source>
        <dbReference type="ARBA" id="ARBA00004496"/>
    </source>
</evidence>
<evidence type="ECO:0000256" key="3">
    <source>
        <dbReference type="ARBA" id="ARBA00023012"/>
    </source>
</evidence>
<evidence type="ECO:0000313" key="12">
    <source>
        <dbReference type="Proteomes" id="UP000018895"/>
    </source>
</evidence>
<feature type="domain" description="Response regulatory" evidence="9">
    <location>
        <begin position="5"/>
        <end position="118"/>
    </location>
</feature>
<dbReference type="STRING" id="1236971.JCM9152_77"/>
<accession>W4QAN5</accession>
<evidence type="ECO:0000256" key="8">
    <source>
        <dbReference type="PROSITE-ProRule" id="PRU01091"/>
    </source>
</evidence>
<reference evidence="11" key="1">
    <citation type="journal article" date="2014" name="Genome Announc.">
        <title>Draft Genome Sequences of Three Alkaliphilic Bacillus Strains, Bacillus wakoensis JCM 9140T, Bacillus akibai JCM 9157T, and Bacillus hemicellulosilyticus JCM 9152T.</title>
        <authorList>
            <person name="Yuki M."/>
            <person name="Oshima K."/>
            <person name="Suda W."/>
            <person name="Oshida Y."/>
            <person name="Kitamura K."/>
            <person name="Iida T."/>
            <person name="Hattori M."/>
            <person name="Ohkuma M."/>
        </authorList>
    </citation>
    <scope>NUCLEOTIDE SEQUENCE [LARGE SCALE GENOMIC DNA]</scope>
    <source>
        <strain evidence="11">JCM 9152</strain>
    </source>
</reference>
<dbReference type="PROSITE" id="PS51755">
    <property type="entry name" value="OMPR_PHOB"/>
    <property type="match status" value="1"/>
</dbReference>
<evidence type="ECO:0000256" key="7">
    <source>
        <dbReference type="PROSITE-ProRule" id="PRU00169"/>
    </source>
</evidence>
<dbReference type="InterPro" id="IPR036388">
    <property type="entry name" value="WH-like_DNA-bd_sf"/>
</dbReference>
<dbReference type="SUPFAM" id="SSF52172">
    <property type="entry name" value="CheY-like"/>
    <property type="match status" value="1"/>
</dbReference>
<dbReference type="PANTHER" id="PTHR48111:SF1">
    <property type="entry name" value="TWO-COMPONENT RESPONSE REGULATOR ORR33"/>
    <property type="match status" value="1"/>
</dbReference>
<dbReference type="InterPro" id="IPR001789">
    <property type="entry name" value="Sig_transdc_resp-reg_receiver"/>
</dbReference>
<dbReference type="Pfam" id="PF00486">
    <property type="entry name" value="Trans_reg_C"/>
    <property type="match status" value="1"/>
</dbReference>
<dbReference type="EMBL" id="BAUU01000001">
    <property type="protein sequence ID" value="GAE28748.1"/>
    <property type="molecule type" value="Genomic_DNA"/>
</dbReference>
<feature type="DNA-binding region" description="OmpR/PhoB-type" evidence="8">
    <location>
        <begin position="127"/>
        <end position="224"/>
    </location>
</feature>
<dbReference type="SMART" id="SM00448">
    <property type="entry name" value="REC"/>
    <property type="match status" value="1"/>
</dbReference>
<organism evidence="11 12">
    <name type="scientific">Halalkalibacter hemicellulosilyticusJCM 9152</name>
    <dbReference type="NCBI Taxonomy" id="1236971"/>
    <lineage>
        <taxon>Bacteria</taxon>
        <taxon>Bacillati</taxon>
        <taxon>Bacillota</taxon>
        <taxon>Bacilli</taxon>
        <taxon>Bacillales</taxon>
        <taxon>Bacillaceae</taxon>
        <taxon>Halalkalibacter</taxon>
    </lineage>
</organism>
<evidence type="ECO:0000256" key="4">
    <source>
        <dbReference type="ARBA" id="ARBA00023015"/>
    </source>
</evidence>
<dbReference type="GO" id="GO:0032993">
    <property type="term" value="C:protein-DNA complex"/>
    <property type="evidence" value="ECO:0007669"/>
    <property type="project" value="TreeGrafter"/>
</dbReference>
<dbReference type="InterPro" id="IPR011006">
    <property type="entry name" value="CheY-like_superfamily"/>
</dbReference>
<dbReference type="CDD" id="cd17574">
    <property type="entry name" value="REC_OmpR"/>
    <property type="match status" value="1"/>
</dbReference>
<dbReference type="PROSITE" id="PS50110">
    <property type="entry name" value="RESPONSE_REGULATORY"/>
    <property type="match status" value="1"/>
</dbReference>
<dbReference type="PANTHER" id="PTHR48111">
    <property type="entry name" value="REGULATOR OF RPOS"/>
    <property type="match status" value="1"/>
</dbReference>
<evidence type="ECO:0000256" key="2">
    <source>
        <dbReference type="ARBA" id="ARBA00022553"/>
    </source>
</evidence>
<keyword evidence="3" id="KW-0902">Two-component regulatory system</keyword>
<feature type="domain" description="OmpR/PhoB-type" evidence="10">
    <location>
        <begin position="127"/>
        <end position="224"/>
    </location>
</feature>
<dbReference type="Gene3D" id="6.10.250.690">
    <property type="match status" value="1"/>
</dbReference>
<evidence type="ECO:0000256" key="5">
    <source>
        <dbReference type="ARBA" id="ARBA00023125"/>
    </source>
</evidence>
<dbReference type="SMART" id="SM00862">
    <property type="entry name" value="Trans_reg_C"/>
    <property type="match status" value="1"/>
</dbReference>
<dbReference type="Proteomes" id="UP000018895">
    <property type="component" value="Unassembled WGS sequence"/>
</dbReference>
<dbReference type="RefSeq" id="WP_035339694.1">
    <property type="nucleotide sequence ID" value="NZ_BAUU01000001.1"/>
</dbReference>